<accession>A0A162A4H5</accession>
<evidence type="ECO:0000256" key="10">
    <source>
        <dbReference type="PROSITE-ProRule" id="PRU00644"/>
    </source>
</evidence>
<dbReference type="Pfam" id="PF05743">
    <property type="entry name" value="UEV"/>
    <property type="match status" value="1"/>
</dbReference>
<comment type="similarity">
    <text evidence="11">Belongs to the TRAFAC class dynamin-like GTPase superfamily. GB1/RHD3 GTPase family.</text>
</comment>
<keyword evidence="3 10" id="KW-0813">Transport</keyword>
<keyword evidence="7 10" id="KW-0653">Protein transport</keyword>
<dbReference type="Gene3D" id="3.40.50.300">
    <property type="entry name" value="P-loop containing nucleotide triphosphate hydrolases"/>
    <property type="match status" value="1"/>
</dbReference>
<dbReference type="InterPro" id="IPR008883">
    <property type="entry name" value="UEV_N"/>
</dbReference>
<evidence type="ECO:0000256" key="12">
    <source>
        <dbReference type="SAM" id="MobiDB-lite"/>
    </source>
</evidence>
<dbReference type="GO" id="GO:0003924">
    <property type="term" value="F:GTPase activity"/>
    <property type="evidence" value="ECO:0007669"/>
    <property type="project" value="InterPro"/>
</dbReference>
<dbReference type="GO" id="GO:0005768">
    <property type="term" value="C:endosome"/>
    <property type="evidence" value="ECO:0007669"/>
    <property type="project" value="UniProtKB-SubCell"/>
</dbReference>
<dbReference type="PROSITE" id="PS51312">
    <property type="entry name" value="SB"/>
    <property type="match status" value="1"/>
</dbReference>
<evidence type="ECO:0000256" key="4">
    <source>
        <dbReference type="ARBA" id="ARBA00022741"/>
    </source>
</evidence>
<evidence type="ECO:0000313" key="16">
    <source>
        <dbReference type="EMBL" id="KZM95200.1"/>
    </source>
</evidence>
<evidence type="ECO:0000256" key="3">
    <source>
        <dbReference type="ARBA" id="ARBA00022448"/>
    </source>
</evidence>
<evidence type="ECO:0000256" key="7">
    <source>
        <dbReference type="ARBA" id="ARBA00022927"/>
    </source>
</evidence>
<dbReference type="InterPro" id="IPR016135">
    <property type="entry name" value="UBQ-conjugating_enzyme/RWD"/>
</dbReference>
<dbReference type="PROSITE" id="PS51322">
    <property type="entry name" value="UEV"/>
    <property type="match status" value="1"/>
</dbReference>
<keyword evidence="9" id="KW-0342">GTP-binding</keyword>
<dbReference type="InterPro" id="IPR017916">
    <property type="entry name" value="SB_dom"/>
</dbReference>
<keyword evidence="5" id="KW-0967">Endosome</keyword>
<keyword evidence="8" id="KW-0175">Coiled coil</keyword>
<dbReference type="InterPro" id="IPR027417">
    <property type="entry name" value="P-loop_NTPase"/>
</dbReference>
<dbReference type="InterPro" id="IPR036543">
    <property type="entry name" value="Guanylate-bd_C_sf"/>
</dbReference>
<keyword evidence="4" id="KW-0547">Nucleotide-binding</keyword>
<dbReference type="PROSITE" id="PS51715">
    <property type="entry name" value="G_GB1_RHD3"/>
    <property type="match status" value="1"/>
</dbReference>
<evidence type="ECO:0000256" key="2">
    <source>
        <dbReference type="ARBA" id="ARBA00009594"/>
    </source>
</evidence>
<feature type="domain" description="GB1/RHD3-type G" evidence="15">
    <location>
        <begin position="355"/>
        <end position="475"/>
    </location>
</feature>
<comment type="caution">
    <text evidence="16">The sequence shown here is derived from an EMBL/GenBank/DDBJ whole genome shotgun (WGS) entry which is preliminary data.</text>
</comment>
<sequence>MSSTSSIQFIDGALSCTSPFALSYTDPYKKLLIRKHLILLLQNFPSFRPSVEAFTHNNGNIVNLLFAAGELHVSNSTVPINLTIWLHEDYPNTPPIVFVSSNLGSQIQQDHPFVDPSGSTLTPYLQTWLSPPCNLLDLVRNFVKLFSLVHPFNNSSTFASIEPSLVSRRQAMDRLSCGLHYDMMALRTESENDIEYLSTIQAEMVKRVDVTKYMIVKLEAEKRNLKKKVKEMTEEADVVMNWIKAHDHDNISANNIEDVFETADDESQVVLECAAADLAIEDLMYALDKAVEEEVMSFDLYIKQVRSLAREQFFHRAKLELVAICLYSLVTIRGDPGHTKLQLARAGLEAIERITTPIAAVAVIGPYRSGKSFLLNQLLSLSCNEGFGVGHMRDTKTKGIWVWGTPVEVDIDGVKTSVFYLDTEGFESIGKSNVYDDRIFALATVLSSVLIYNLPETIREADISRLSFAVELAEEFYGRVKGQDVAFEPAKLLWLIQRDFLQGKSVKEMVDEAIKRVPNPDGDKYIDQINHIRDSLAIMGDNSTAFSLPQPHLQRTKLCDLKDEDLDQNYVKKREQLKQLVVSVIRPKVVQGKHLNGKKFVSFLKQVPSSTQFILPKTGKETPSQKGERDSGVISEILEALNKGEIPSTVSLVEVFNKGILERCLKLYNDRMVKVGLPVSMESLQAAHEASRELSMKAFDVQHFGRHHAKKSVEQLDEEIEKVHKNFIMANEFNSAKLCERLYTSCEDKMDRLQVLRLPSMAKFNAGFLQCNRSFEIDCVGPSKTSYENRMMKVCQALELYRSIHKSSFPFMHCWNELRYSPKFASNLLKRKNKKPQHSSSLVSSPSTPDSVSFNVEDEATLELPMGRKTTEELHKITKRKVQEAEEAEDEYFKAIFVEMKESQLVARSERIKRVDELLRLERERQEFEKRKEEQEQEEKERERKKEERERKKEEREEILYEQRIMSTNTTNMDEIEAEYYSLLKSSIIKKRRSTGFQL</sequence>
<name>A0A162A4H5_DAUCS</name>
<dbReference type="AlphaFoldDB" id="A0A162A4H5"/>
<dbReference type="PANTHER" id="PTHR10751">
    <property type="entry name" value="GUANYLATE BINDING PROTEIN"/>
    <property type="match status" value="1"/>
</dbReference>
<dbReference type="InterPro" id="IPR030386">
    <property type="entry name" value="G_GB1_RHD3_dom"/>
</dbReference>
<evidence type="ECO:0000256" key="11">
    <source>
        <dbReference type="PROSITE-ProRule" id="PRU01052"/>
    </source>
</evidence>
<comment type="subcellular location">
    <subcellularLocation>
        <location evidence="1">Endosome</location>
    </subcellularLocation>
</comment>
<dbReference type="Gene3D" id="6.10.140.820">
    <property type="match status" value="1"/>
</dbReference>
<dbReference type="CDD" id="cd11685">
    <property type="entry name" value="UEV_TSG101-like"/>
    <property type="match status" value="1"/>
</dbReference>
<gene>
    <name evidence="16" type="ORF">DCAR_018442</name>
</gene>
<dbReference type="EMBL" id="LNRQ01000005">
    <property type="protein sequence ID" value="KZM95200.1"/>
    <property type="molecule type" value="Genomic_DNA"/>
</dbReference>
<dbReference type="Pfam" id="PF14303">
    <property type="entry name" value="NAM-associated"/>
    <property type="match status" value="1"/>
</dbReference>
<feature type="region of interest" description="Disordered" evidence="12">
    <location>
        <begin position="928"/>
        <end position="963"/>
    </location>
</feature>
<dbReference type="InterPro" id="IPR037202">
    <property type="entry name" value="ESCRT_assembly_dom"/>
</dbReference>
<dbReference type="GO" id="GO:0005525">
    <property type="term" value="F:GTP binding"/>
    <property type="evidence" value="ECO:0007669"/>
    <property type="project" value="UniProtKB-KW"/>
</dbReference>
<reference evidence="16" key="1">
    <citation type="journal article" date="2016" name="Nat. Genet.">
        <title>A high-quality carrot genome assembly provides new insights into carotenoid accumulation and asterid genome evolution.</title>
        <authorList>
            <person name="Iorizzo M."/>
            <person name="Ellison S."/>
            <person name="Senalik D."/>
            <person name="Zeng P."/>
            <person name="Satapoomin P."/>
            <person name="Huang J."/>
            <person name="Bowman M."/>
            <person name="Iovene M."/>
            <person name="Sanseverino W."/>
            <person name="Cavagnaro P."/>
            <person name="Yildiz M."/>
            <person name="Macko-Podgorni A."/>
            <person name="Moranska E."/>
            <person name="Grzebelus E."/>
            <person name="Grzebelus D."/>
            <person name="Ashrafi H."/>
            <person name="Zheng Z."/>
            <person name="Cheng S."/>
            <person name="Spooner D."/>
            <person name="Van Deynze A."/>
            <person name="Simon P."/>
        </authorList>
    </citation>
    <scope>NUCLEOTIDE SEQUENCE [LARGE SCALE GENOMIC DNA]</scope>
    <source>
        <tissue evidence="16">Leaf</tissue>
    </source>
</reference>
<dbReference type="SUPFAM" id="SSF140111">
    <property type="entry name" value="Endosomal sorting complex assembly domain"/>
    <property type="match status" value="1"/>
</dbReference>
<organism evidence="16">
    <name type="scientific">Daucus carota subsp. sativus</name>
    <name type="common">Carrot</name>
    <dbReference type="NCBI Taxonomy" id="79200"/>
    <lineage>
        <taxon>Eukaryota</taxon>
        <taxon>Viridiplantae</taxon>
        <taxon>Streptophyta</taxon>
        <taxon>Embryophyta</taxon>
        <taxon>Tracheophyta</taxon>
        <taxon>Spermatophyta</taxon>
        <taxon>Magnoliopsida</taxon>
        <taxon>eudicotyledons</taxon>
        <taxon>Gunneridae</taxon>
        <taxon>Pentapetalae</taxon>
        <taxon>asterids</taxon>
        <taxon>campanulids</taxon>
        <taxon>Apiales</taxon>
        <taxon>Apiaceae</taxon>
        <taxon>Apioideae</taxon>
        <taxon>Scandiceae</taxon>
        <taxon>Daucinae</taxon>
        <taxon>Daucus</taxon>
        <taxon>Daucus sect. Daucus</taxon>
    </lineage>
</organism>
<keyword evidence="6" id="KW-0378">Hydrolase</keyword>
<dbReference type="FunFam" id="1.20.1000.10:FF:000002">
    <property type="entry name" value="Guanylate-binding family protein"/>
    <property type="match status" value="1"/>
</dbReference>
<proteinExistence type="inferred from homology"/>
<feature type="compositionally biased region" description="Low complexity" evidence="12">
    <location>
        <begin position="839"/>
        <end position="853"/>
    </location>
</feature>
<dbReference type="InterPro" id="IPR029466">
    <property type="entry name" value="NAM-associated_C"/>
</dbReference>
<dbReference type="Gene3D" id="3.10.110.10">
    <property type="entry name" value="Ubiquitin Conjugating Enzyme"/>
    <property type="match status" value="1"/>
</dbReference>
<dbReference type="CDD" id="cd01851">
    <property type="entry name" value="GBP"/>
    <property type="match status" value="1"/>
</dbReference>
<dbReference type="SUPFAM" id="SSF48340">
    <property type="entry name" value="Interferon-induced guanylate-binding protein 1 (GBP1), C-terminal domain"/>
    <property type="match status" value="1"/>
</dbReference>
<evidence type="ECO:0000256" key="1">
    <source>
        <dbReference type="ARBA" id="ARBA00004177"/>
    </source>
</evidence>
<feature type="domain" description="SB" evidence="13">
    <location>
        <begin position="264"/>
        <end position="332"/>
    </location>
</feature>
<dbReference type="InterPro" id="IPR015894">
    <property type="entry name" value="Guanylate-bd_N"/>
</dbReference>
<evidence type="ECO:0000256" key="5">
    <source>
        <dbReference type="ARBA" id="ARBA00022753"/>
    </source>
</evidence>
<evidence type="ECO:0000259" key="14">
    <source>
        <dbReference type="PROSITE" id="PS51322"/>
    </source>
</evidence>
<evidence type="ECO:0000256" key="8">
    <source>
        <dbReference type="ARBA" id="ARBA00023054"/>
    </source>
</evidence>
<evidence type="ECO:0000256" key="6">
    <source>
        <dbReference type="ARBA" id="ARBA00022801"/>
    </source>
</evidence>
<dbReference type="Gene3D" id="1.20.1000.10">
    <property type="entry name" value="Guanylate-binding protein, C-terminal domain"/>
    <property type="match status" value="1"/>
</dbReference>
<protein>
    <recommendedName>
        <fullName evidence="17">GB1/RHD3-type G domain-containing protein</fullName>
    </recommendedName>
</protein>
<evidence type="ECO:0000259" key="13">
    <source>
        <dbReference type="PROSITE" id="PS51312"/>
    </source>
</evidence>
<evidence type="ECO:0000259" key="15">
    <source>
        <dbReference type="PROSITE" id="PS51715"/>
    </source>
</evidence>
<dbReference type="GO" id="GO:0015031">
    <property type="term" value="P:protein transport"/>
    <property type="evidence" value="ECO:0007669"/>
    <property type="project" value="UniProtKB-UniRule"/>
</dbReference>
<dbReference type="Pfam" id="PF09454">
    <property type="entry name" value="Vps23_core"/>
    <property type="match status" value="1"/>
</dbReference>
<dbReference type="Pfam" id="PF02263">
    <property type="entry name" value="GBP"/>
    <property type="match status" value="1"/>
</dbReference>
<evidence type="ECO:0000256" key="9">
    <source>
        <dbReference type="ARBA" id="ARBA00023134"/>
    </source>
</evidence>
<feature type="compositionally biased region" description="Basic and acidic residues" evidence="12">
    <location>
        <begin position="928"/>
        <end position="961"/>
    </location>
</feature>
<dbReference type="STRING" id="79200.A0A162A4H5"/>
<dbReference type="FunFam" id="3.40.50.300:FF:001063">
    <property type="entry name" value="Guanylate-binding family protein"/>
    <property type="match status" value="1"/>
</dbReference>
<feature type="region of interest" description="Disordered" evidence="12">
    <location>
        <begin position="835"/>
        <end position="855"/>
    </location>
</feature>
<feature type="domain" description="UEV" evidence="14">
    <location>
        <begin position="14"/>
        <end position="156"/>
    </location>
</feature>
<dbReference type="SUPFAM" id="SSF54495">
    <property type="entry name" value="UBC-like"/>
    <property type="match status" value="1"/>
</dbReference>
<dbReference type="Gramene" id="KZM95200">
    <property type="protein sequence ID" value="KZM95200"/>
    <property type="gene ID" value="DCAR_018442"/>
</dbReference>
<dbReference type="SUPFAM" id="SSF52540">
    <property type="entry name" value="P-loop containing nucleoside triphosphate hydrolases"/>
    <property type="match status" value="1"/>
</dbReference>
<comment type="similarity">
    <text evidence="2">Belongs to the ubiquitin-conjugating enzyme family. UEV subfamily.</text>
</comment>
<evidence type="ECO:0008006" key="17">
    <source>
        <dbReference type="Google" id="ProtNLM"/>
    </source>
</evidence>